<evidence type="ECO:0000256" key="2">
    <source>
        <dbReference type="SAM" id="MobiDB-lite"/>
    </source>
</evidence>
<evidence type="ECO:0000313" key="4">
    <source>
        <dbReference type="Proteomes" id="UP001054821"/>
    </source>
</evidence>
<comment type="caution">
    <text evidence="3">The sequence shown here is derived from an EMBL/GenBank/DDBJ whole genome shotgun (WGS) entry which is preliminary data.</text>
</comment>
<dbReference type="EMBL" id="JAJFAZ020000001">
    <property type="protein sequence ID" value="KAI5351049.1"/>
    <property type="molecule type" value="Genomic_DNA"/>
</dbReference>
<feature type="region of interest" description="Disordered" evidence="2">
    <location>
        <begin position="83"/>
        <end position="111"/>
    </location>
</feature>
<keyword evidence="1" id="KW-0175">Coiled coil</keyword>
<reference evidence="3 4" key="1">
    <citation type="journal article" date="2022" name="G3 (Bethesda)">
        <title>Whole-genome sequence and methylome profiling of the almond [Prunus dulcis (Mill.) D.A. Webb] cultivar 'Nonpareil'.</title>
        <authorList>
            <person name="D'Amico-Willman K.M."/>
            <person name="Ouma W.Z."/>
            <person name="Meulia T."/>
            <person name="Sideli G.M."/>
            <person name="Gradziel T.M."/>
            <person name="Fresnedo-Ramirez J."/>
        </authorList>
    </citation>
    <scope>NUCLEOTIDE SEQUENCE [LARGE SCALE GENOMIC DNA]</scope>
    <source>
        <strain evidence="3">Clone GOH B32 T37-40</strain>
    </source>
</reference>
<dbReference type="AlphaFoldDB" id="A0AAD5F2Q6"/>
<evidence type="ECO:0000313" key="3">
    <source>
        <dbReference type="EMBL" id="KAI5351049.1"/>
    </source>
</evidence>
<dbReference type="Proteomes" id="UP001054821">
    <property type="component" value="Chromosome 1"/>
</dbReference>
<organism evidence="3 4">
    <name type="scientific">Prunus dulcis</name>
    <name type="common">Almond</name>
    <name type="synonym">Amygdalus dulcis</name>
    <dbReference type="NCBI Taxonomy" id="3755"/>
    <lineage>
        <taxon>Eukaryota</taxon>
        <taxon>Viridiplantae</taxon>
        <taxon>Streptophyta</taxon>
        <taxon>Embryophyta</taxon>
        <taxon>Tracheophyta</taxon>
        <taxon>Spermatophyta</taxon>
        <taxon>Magnoliopsida</taxon>
        <taxon>eudicotyledons</taxon>
        <taxon>Gunneridae</taxon>
        <taxon>Pentapetalae</taxon>
        <taxon>rosids</taxon>
        <taxon>fabids</taxon>
        <taxon>Rosales</taxon>
        <taxon>Rosaceae</taxon>
        <taxon>Amygdaloideae</taxon>
        <taxon>Amygdaleae</taxon>
        <taxon>Prunus</taxon>
    </lineage>
</organism>
<feature type="compositionally biased region" description="Basic and acidic residues" evidence="2">
    <location>
        <begin position="83"/>
        <end position="97"/>
    </location>
</feature>
<keyword evidence="4" id="KW-1185">Reference proteome</keyword>
<name>A0AAD5F2Q6_PRUDU</name>
<sequence length="209" mass="23566">MHGKLSSTELRTLKREFQTIKDELAKVASSNRALRKRVRDLEESLKHEKQCQKNTKCVEDFSKTLASVEHSFKLEIEELKKRNGGLNEHDEGHEEVGNPHTNEGDDNDMSPVHEYITPTTKPTEMEAQVSGDGAEAFVAMQVQEAEIGTSVPEKQVQQEVEKLPTPEDVDRCGVICKKRLPLLEDWKKSDIKACQMNLLIIANVIMAGE</sequence>
<accession>A0AAD5F2Q6</accession>
<protein>
    <submittedName>
        <fullName evidence="3">Uncharacterized protein</fullName>
    </submittedName>
</protein>
<proteinExistence type="predicted"/>
<gene>
    <name evidence="3" type="ORF">L3X38_003940</name>
</gene>
<feature type="coiled-coil region" evidence="1">
    <location>
        <begin position="24"/>
        <end position="51"/>
    </location>
</feature>
<evidence type="ECO:0000256" key="1">
    <source>
        <dbReference type="SAM" id="Coils"/>
    </source>
</evidence>